<keyword evidence="6 9" id="KW-1133">Transmembrane helix</keyword>
<evidence type="ECO:0000256" key="1">
    <source>
        <dbReference type="ARBA" id="ARBA00004651"/>
    </source>
</evidence>
<keyword evidence="5 9" id="KW-0812">Transmembrane</keyword>
<evidence type="ECO:0000256" key="5">
    <source>
        <dbReference type="ARBA" id="ARBA00022692"/>
    </source>
</evidence>
<feature type="transmembrane region" description="Helical" evidence="9">
    <location>
        <begin position="112"/>
        <end position="129"/>
    </location>
</feature>
<keyword evidence="4 9" id="KW-1003">Cell membrane</keyword>
<feature type="domain" description="ABC transmembrane type-2" evidence="10">
    <location>
        <begin position="36"/>
        <end position="267"/>
    </location>
</feature>
<dbReference type="RefSeq" id="WP_177166835.1">
    <property type="nucleotide sequence ID" value="NZ_FNYH01000007.1"/>
</dbReference>
<dbReference type="PANTHER" id="PTHR30413">
    <property type="entry name" value="INNER MEMBRANE TRANSPORT PERMEASE"/>
    <property type="match status" value="1"/>
</dbReference>
<name>A0A1H6SMW5_9GAMM</name>
<dbReference type="AlphaFoldDB" id="A0A1H6SMW5"/>
<dbReference type="InterPro" id="IPR047817">
    <property type="entry name" value="ABC2_TM_bact-type"/>
</dbReference>
<gene>
    <name evidence="11" type="ORF">SAMN05421831_10739</name>
</gene>
<keyword evidence="7" id="KW-0625">Polysaccharide transport</keyword>
<dbReference type="PROSITE" id="PS51012">
    <property type="entry name" value="ABC_TM2"/>
    <property type="match status" value="1"/>
</dbReference>
<keyword evidence="7" id="KW-0762">Sugar transport</keyword>
<evidence type="ECO:0000313" key="12">
    <source>
        <dbReference type="Proteomes" id="UP000242999"/>
    </source>
</evidence>
<evidence type="ECO:0000256" key="9">
    <source>
        <dbReference type="RuleBase" id="RU361157"/>
    </source>
</evidence>
<organism evidence="11 12">
    <name type="scientific">Allopseudospirillum japonicum</name>
    <dbReference type="NCBI Taxonomy" id="64971"/>
    <lineage>
        <taxon>Bacteria</taxon>
        <taxon>Pseudomonadati</taxon>
        <taxon>Pseudomonadota</taxon>
        <taxon>Gammaproteobacteria</taxon>
        <taxon>Oceanospirillales</taxon>
        <taxon>Oceanospirillaceae</taxon>
        <taxon>Allopseudospirillum</taxon>
    </lineage>
</organism>
<dbReference type="GO" id="GO:0140359">
    <property type="term" value="F:ABC-type transporter activity"/>
    <property type="evidence" value="ECO:0007669"/>
    <property type="project" value="InterPro"/>
</dbReference>
<sequence>MLKRWLDLPRLQAHQLSLIWHFSRQELIERYTGSVFGRLWALIQPLVNILIFIFVFAHIMGARLPLDAIPSQVGIAPTYAYSLYLTTGMLAWVAFSACLARVASVYQHKAHLLHKIPLSLLVLPLYIPLTESLIYSLSMALFALFLTSIGVSITLYWLWLPVLLGILLAWALGLGLLAAMLGVFLRDLRELVPVLLQLGFWMTPIVYVPDILPETWRWCLYLNPLYPLLEAFRDVVLYQQHPSLWVLGLLGGAALALLVGARALKQRLQGALRDHI</sequence>
<evidence type="ECO:0000256" key="4">
    <source>
        <dbReference type="ARBA" id="ARBA00022475"/>
    </source>
</evidence>
<evidence type="ECO:0000256" key="6">
    <source>
        <dbReference type="ARBA" id="ARBA00022989"/>
    </source>
</evidence>
<protein>
    <recommendedName>
        <fullName evidence="9">Transport permease protein</fullName>
    </recommendedName>
</protein>
<comment type="subcellular location">
    <subcellularLocation>
        <location evidence="9">Cell inner membrane</location>
        <topology evidence="9">Multi-pass membrane protein</topology>
    </subcellularLocation>
    <subcellularLocation>
        <location evidence="1">Cell membrane</location>
        <topology evidence="1">Multi-pass membrane protein</topology>
    </subcellularLocation>
</comment>
<keyword evidence="3 9" id="KW-0813">Transport</keyword>
<dbReference type="STRING" id="64971.SAMN05421831_10739"/>
<keyword evidence="12" id="KW-1185">Reference proteome</keyword>
<evidence type="ECO:0000256" key="7">
    <source>
        <dbReference type="ARBA" id="ARBA00023047"/>
    </source>
</evidence>
<reference evidence="12" key="1">
    <citation type="submission" date="2016-10" db="EMBL/GenBank/DDBJ databases">
        <authorList>
            <person name="Varghese N."/>
            <person name="Submissions S."/>
        </authorList>
    </citation>
    <scope>NUCLEOTIDE SEQUENCE [LARGE SCALE GENOMIC DNA]</scope>
    <source>
        <strain evidence="12">DSM 7165</strain>
    </source>
</reference>
<evidence type="ECO:0000256" key="2">
    <source>
        <dbReference type="ARBA" id="ARBA00007783"/>
    </source>
</evidence>
<evidence type="ECO:0000259" key="10">
    <source>
        <dbReference type="PROSITE" id="PS51012"/>
    </source>
</evidence>
<dbReference type="InterPro" id="IPR013525">
    <property type="entry name" value="ABC2_TM"/>
</dbReference>
<dbReference type="Pfam" id="PF01061">
    <property type="entry name" value="ABC2_membrane"/>
    <property type="match status" value="1"/>
</dbReference>
<accession>A0A1H6SMW5</accession>
<feature type="transmembrane region" description="Helical" evidence="9">
    <location>
        <begin position="79"/>
        <end position="100"/>
    </location>
</feature>
<evidence type="ECO:0000256" key="8">
    <source>
        <dbReference type="ARBA" id="ARBA00023136"/>
    </source>
</evidence>
<comment type="similarity">
    <text evidence="2 9">Belongs to the ABC-2 integral membrane protein family.</text>
</comment>
<dbReference type="EMBL" id="FNYH01000007">
    <property type="protein sequence ID" value="SEI67244.1"/>
    <property type="molecule type" value="Genomic_DNA"/>
</dbReference>
<dbReference type="GO" id="GO:0015774">
    <property type="term" value="P:polysaccharide transport"/>
    <property type="evidence" value="ECO:0007669"/>
    <property type="project" value="UniProtKB-KW"/>
</dbReference>
<dbReference type="Proteomes" id="UP000242999">
    <property type="component" value="Unassembled WGS sequence"/>
</dbReference>
<evidence type="ECO:0000313" key="11">
    <source>
        <dbReference type="EMBL" id="SEI67244.1"/>
    </source>
</evidence>
<dbReference type="GO" id="GO:0015920">
    <property type="term" value="P:lipopolysaccharide transport"/>
    <property type="evidence" value="ECO:0007669"/>
    <property type="project" value="TreeGrafter"/>
</dbReference>
<evidence type="ECO:0000256" key="3">
    <source>
        <dbReference type="ARBA" id="ARBA00022448"/>
    </source>
</evidence>
<dbReference type="PANTHER" id="PTHR30413:SF10">
    <property type="entry name" value="CAPSULE POLYSACCHARIDE EXPORT INNER-MEMBRANE PROTEIN CTRC"/>
    <property type="match status" value="1"/>
</dbReference>
<feature type="transmembrane region" description="Helical" evidence="9">
    <location>
        <begin position="135"/>
        <end position="159"/>
    </location>
</feature>
<dbReference type="GO" id="GO:0005886">
    <property type="term" value="C:plasma membrane"/>
    <property type="evidence" value="ECO:0007669"/>
    <property type="project" value="UniProtKB-SubCell"/>
</dbReference>
<keyword evidence="8 9" id="KW-0472">Membrane</keyword>
<proteinExistence type="inferred from homology"/>
<feature type="transmembrane region" description="Helical" evidence="9">
    <location>
        <begin position="39"/>
        <end position="59"/>
    </location>
</feature>
<feature type="transmembrane region" description="Helical" evidence="9">
    <location>
        <begin position="166"/>
        <end position="185"/>
    </location>
</feature>
<feature type="transmembrane region" description="Helical" evidence="9">
    <location>
        <begin position="244"/>
        <end position="264"/>
    </location>
</feature>